<evidence type="ECO:0000313" key="1">
    <source>
        <dbReference type="EMBL" id="KAG5595340.1"/>
    </source>
</evidence>
<comment type="caution">
    <text evidence="1">The sequence shown here is derived from an EMBL/GenBank/DDBJ whole genome shotgun (WGS) entry which is preliminary data.</text>
</comment>
<proteinExistence type="predicted"/>
<keyword evidence="2" id="KW-1185">Reference proteome</keyword>
<reference evidence="1 2" key="1">
    <citation type="submission" date="2020-09" db="EMBL/GenBank/DDBJ databases">
        <title>De no assembly of potato wild relative species, Solanum commersonii.</title>
        <authorList>
            <person name="Cho K."/>
        </authorList>
    </citation>
    <scope>NUCLEOTIDE SEQUENCE [LARGE SCALE GENOMIC DNA]</scope>
    <source>
        <strain evidence="1">LZ3.2</strain>
        <tissue evidence="1">Leaf</tissue>
    </source>
</reference>
<gene>
    <name evidence="1" type="ORF">H5410_036572</name>
</gene>
<name>A0A9J5Y7U5_SOLCO</name>
<accession>A0A9J5Y7U5</accession>
<dbReference type="Proteomes" id="UP000824120">
    <property type="component" value="Chromosome 7"/>
</dbReference>
<organism evidence="1 2">
    <name type="scientific">Solanum commersonii</name>
    <name type="common">Commerson's wild potato</name>
    <name type="synonym">Commerson's nightshade</name>
    <dbReference type="NCBI Taxonomy" id="4109"/>
    <lineage>
        <taxon>Eukaryota</taxon>
        <taxon>Viridiplantae</taxon>
        <taxon>Streptophyta</taxon>
        <taxon>Embryophyta</taxon>
        <taxon>Tracheophyta</taxon>
        <taxon>Spermatophyta</taxon>
        <taxon>Magnoliopsida</taxon>
        <taxon>eudicotyledons</taxon>
        <taxon>Gunneridae</taxon>
        <taxon>Pentapetalae</taxon>
        <taxon>asterids</taxon>
        <taxon>lamiids</taxon>
        <taxon>Solanales</taxon>
        <taxon>Solanaceae</taxon>
        <taxon>Solanoideae</taxon>
        <taxon>Solaneae</taxon>
        <taxon>Solanum</taxon>
    </lineage>
</organism>
<evidence type="ECO:0000313" key="2">
    <source>
        <dbReference type="Proteomes" id="UP000824120"/>
    </source>
</evidence>
<sequence>MKAKRMDKMAKKKPRGWRIWHKKKKIRKRQEAAKKGEKIIVSQHTNFFQFQFNNVYLTYPHSDELHNHIMDLIPNLNILGNDLTGKITTLEVDFTTVRILDRDNPEMA</sequence>
<dbReference type="EMBL" id="JACXVP010000007">
    <property type="protein sequence ID" value="KAG5595340.1"/>
    <property type="molecule type" value="Genomic_DNA"/>
</dbReference>
<protein>
    <submittedName>
        <fullName evidence="1">Uncharacterized protein</fullName>
    </submittedName>
</protein>
<dbReference type="AlphaFoldDB" id="A0A9J5Y7U5"/>